<dbReference type="PRINTS" id="PR00507">
    <property type="entry name" value="N12N6MTFRASE"/>
</dbReference>
<evidence type="ECO:0000256" key="1">
    <source>
        <dbReference type="ARBA" id="ARBA00010923"/>
    </source>
</evidence>
<evidence type="ECO:0000256" key="2">
    <source>
        <dbReference type="ARBA" id="ARBA00011900"/>
    </source>
</evidence>
<dbReference type="CDD" id="cd02440">
    <property type="entry name" value="AdoMet_MTases"/>
    <property type="match status" value="1"/>
</dbReference>
<evidence type="ECO:0000256" key="6">
    <source>
        <dbReference type="ARBA" id="ARBA00022747"/>
    </source>
</evidence>
<evidence type="ECO:0000256" key="4">
    <source>
        <dbReference type="ARBA" id="ARBA00022679"/>
    </source>
</evidence>
<dbReference type="InterPro" id="IPR038333">
    <property type="entry name" value="T1MK-like_N_sf"/>
</dbReference>
<dbReference type="PANTHER" id="PTHR42933:SF3">
    <property type="entry name" value="TYPE I RESTRICTION ENZYME MJAVIII METHYLASE SUBUNIT"/>
    <property type="match status" value="1"/>
</dbReference>
<name>A0A7J9PVK2_METMI</name>
<dbReference type="Pfam" id="PF01420">
    <property type="entry name" value="Methylase_S"/>
    <property type="match status" value="2"/>
</dbReference>
<dbReference type="EMBL" id="JACDUP010000003">
    <property type="protein sequence ID" value="MBA2869448.1"/>
    <property type="molecule type" value="Genomic_DNA"/>
</dbReference>
<feature type="domain" description="DNA methylase adenine-specific" evidence="10">
    <location>
        <begin position="133"/>
        <end position="446"/>
    </location>
</feature>
<dbReference type="SUPFAM" id="SSF53335">
    <property type="entry name" value="S-adenosyl-L-methionine-dependent methyltransferases"/>
    <property type="match status" value="1"/>
</dbReference>
<dbReference type="AlphaFoldDB" id="A0A7J9PVK2"/>
<dbReference type="GO" id="GO:0009007">
    <property type="term" value="F:site-specific DNA-methyltransferase (adenine-specific) activity"/>
    <property type="evidence" value="ECO:0007669"/>
    <property type="project" value="UniProtKB-EC"/>
</dbReference>
<dbReference type="InterPro" id="IPR000055">
    <property type="entry name" value="Restrct_endonuc_typeI_TRD"/>
</dbReference>
<comment type="similarity">
    <text evidence="1">Belongs to the type-I restriction system S methylase family.</text>
</comment>
<evidence type="ECO:0000256" key="3">
    <source>
        <dbReference type="ARBA" id="ARBA00022603"/>
    </source>
</evidence>
<sequence length="825" mass="94166">MLDKDTKTRINNARDVLVGKVPDPKSQVEQITIALIYKFMDDIDNDLIEWGSSKTYFTGEYEKYKWSNLLSNSLSGENRLKLYSEALEQMSKNENIPQLFRDIFKNAFLPYKDPETLKLFLKEIDWFDYHNSEKLGDAFEYLLSIMSSQGDAGQFRTPRHIIDFIVDIVRPQKHERILDPACGTAGFLISAFKYIMDSNKNAGTDLTPEEREALVSNFSGYDISPDMVRLSLVNLYLHGFQDPHIYEYDTLTSEERWGDKFDVILANPPFMTPKGGIRPHNKFVIKAKRSEVLFVDYMVEHLMPNGRAGIIVPEGIIFQSGTAYKSLRKELIEGKNLWAVVSLPAGVFNPYSGVKTSILLLDKEIAKKTDKILFVDIKNDGFDLGAQRRRINGCDLPDALSELIKYHDSLISGEEYLPESEMFNTVEIAKISENGDYNLTGNRYKEIKLLSSNYKMVELDEVVDIVRGGSPRPINDYLTDSDDGINWIKIGDTKNTSKYIYETKEKIKPEGISKSRMVKEGDFILSNSMSFGRPYIMKTTGCIHDGWLLLRIKTQDLDQDYLYNILSSEAIYNTFKNSATGSSVNNLNIGLVKKVKIPLPPLEIQKQIVKEIESYQNIVESAKNIVESYKPNFKINPDWELVELGEVAEIVGGGTPSKNNKEYWTDGTIKWISARHIDEDNKINFYELITEKALNESSAKVAPINSTIFITRVSVGKITFADDNYAINQDLTFLNPKTPNLYNKYLFMILRHYSKIIADSAQGLGVKGITKSYLSSFKIPLPPLEEQQKIVERIEEEQNIVNANKRLIEIYEHKIKEKIGEIWGE</sequence>
<dbReference type="GO" id="GO:0009307">
    <property type="term" value="P:DNA restriction-modification system"/>
    <property type="evidence" value="ECO:0007669"/>
    <property type="project" value="UniProtKB-KW"/>
</dbReference>
<reference evidence="11 12" key="1">
    <citation type="submission" date="2020-07" db="EMBL/GenBank/DDBJ databases">
        <title>Genomic Encyclopedia of Type Strains, Phase IV (KMG-V): Genome sequencing to study the core and pangenomes of soil and plant-associated prokaryotes.</title>
        <authorList>
            <person name="Whitman W."/>
        </authorList>
    </citation>
    <scope>NUCLEOTIDE SEQUENCE [LARGE SCALE GENOMIC DNA]</scope>
    <source>
        <strain evidence="11 12">C14</strain>
    </source>
</reference>
<evidence type="ECO:0000313" key="12">
    <source>
        <dbReference type="Proteomes" id="UP000571751"/>
    </source>
</evidence>
<evidence type="ECO:0000256" key="7">
    <source>
        <dbReference type="ARBA" id="ARBA00023125"/>
    </source>
</evidence>
<evidence type="ECO:0000256" key="8">
    <source>
        <dbReference type="ARBA" id="ARBA00047942"/>
    </source>
</evidence>
<evidence type="ECO:0000256" key="5">
    <source>
        <dbReference type="ARBA" id="ARBA00022691"/>
    </source>
</evidence>
<dbReference type="InterPro" id="IPR002052">
    <property type="entry name" value="DNA_methylase_N6_adenine_CS"/>
</dbReference>
<dbReference type="RefSeq" id="WP_181508366.1">
    <property type="nucleotide sequence ID" value="NZ_JACDUP010000003.1"/>
</dbReference>
<dbReference type="Gene3D" id="3.90.220.20">
    <property type="entry name" value="DNA methylase specificity domains"/>
    <property type="match status" value="2"/>
</dbReference>
<dbReference type="PROSITE" id="PS00092">
    <property type="entry name" value="N6_MTASE"/>
    <property type="match status" value="1"/>
</dbReference>
<keyword evidence="5" id="KW-0949">S-adenosyl-L-methionine</keyword>
<dbReference type="InterPro" id="IPR003356">
    <property type="entry name" value="DNA_methylase_A-5"/>
</dbReference>
<evidence type="ECO:0000313" key="11">
    <source>
        <dbReference type="EMBL" id="MBA2869448.1"/>
    </source>
</evidence>
<dbReference type="PANTHER" id="PTHR42933">
    <property type="entry name" value="SLR6095 PROTEIN"/>
    <property type="match status" value="1"/>
</dbReference>
<protein>
    <recommendedName>
        <fullName evidence="2">site-specific DNA-methyltransferase (adenine-specific)</fullName>
        <ecNumber evidence="2">2.1.1.72</ecNumber>
    </recommendedName>
</protein>
<gene>
    <name evidence="11" type="ORF">HNP95_001644</name>
</gene>
<dbReference type="Gene3D" id="1.20.1260.30">
    <property type="match status" value="1"/>
</dbReference>
<feature type="domain" description="Type I restriction modification DNA specificity" evidence="9">
    <location>
        <begin position="638"/>
        <end position="799"/>
    </location>
</feature>
<dbReference type="InterPro" id="IPR051537">
    <property type="entry name" value="DNA_Adenine_Mtase"/>
</dbReference>
<dbReference type="SUPFAM" id="SSF116734">
    <property type="entry name" value="DNA methylase specificity domain"/>
    <property type="match status" value="2"/>
</dbReference>
<comment type="caution">
    <text evidence="11">The sequence shown here is derived from an EMBL/GenBank/DDBJ whole genome shotgun (WGS) entry which is preliminary data.</text>
</comment>
<evidence type="ECO:0000259" key="9">
    <source>
        <dbReference type="Pfam" id="PF01420"/>
    </source>
</evidence>
<organism evidence="11 12">
    <name type="scientific">Methanococcus maripaludis</name>
    <name type="common">Methanococcus deltae</name>
    <dbReference type="NCBI Taxonomy" id="39152"/>
    <lineage>
        <taxon>Archaea</taxon>
        <taxon>Methanobacteriati</taxon>
        <taxon>Methanobacteriota</taxon>
        <taxon>Methanomada group</taxon>
        <taxon>Methanococci</taxon>
        <taxon>Methanococcales</taxon>
        <taxon>Methanococcaceae</taxon>
        <taxon>Methanococcus</taxon>
    </lineage>
</organism>
<dbReference type="Gene3D" id="3.40.50.150">
    <property type="entry name" value="Vaccinia Virus protein VP39"/>
    <property type="match status" value="1"/>
</dbReference>
<keyword evidence="7" id="KW-0238">DNA-binding</keyword>
<dbReference type="Pfam" id="PF02384">
    <property type="entry name" value="N6_Mtase"/>
    <property type="match status" value="1"/>
</dbReference>
<dbReference type="GO" id="GO:0032259">
    <property type="term" value="P:methylation"/>
    <property type="evidence" value="ECO:0007669"/>
    <property type="project" value="UniProtKB-KW"/>
</dbReference>
<dbReference type="GO" id="GO:0008170">
    <property type="term" value="F:N-methyltransferase activity"/>
    <property type="evidence" value="ECO:0007669"/>
    <property type="project" value="InterPro"/>
</dbReference>
<dbReference type="InterPro" id="IPR044946">
    <property type="entry name" value="Restrct_endonuc_typeI_TRD_sf"/>
</dbReference>
<dbReference type="EC" id="2.1.1.72" evidence="2"/>
<feature type="domain" description="Type I restriction modification DNA specificity" evidence="9">
    <location>
        <begin position="452"/>
        <end position="624"/>
    </location>
</feature>
<accession>A0A7J9PVK2</accession>
<dbReference type="Proteomes" id="UP000571751">
    <property type="component" value="Unassembled WGS sequence"/>
</dbReference>
<keyword evidence="4 11" id="KW-0808">Transferase</keyword>
<proteinExistence type="inferred from homology"/>
<comment type="catalytic activity">
    <reaction evidence="8">
        <text>a 2'-deoxyadenosine in DNA + S-adenosyl-L-methionine = an N(6)-methyl-2'-deoxyadenosine in DNA + S-adenosyl-L-homocysteine + H(+)</text>
        <dbReference type="Rhea" id="RHEA:15197"/>
        <dbReference type="Rhea" id="RHEA-COMP:12418"/>
        <dbReference type="Rhea" id="RHEA-COMP:12419"/>
        <dbReference type="ChEBI" id="CHEBI:15378"/>
        <dbReference type="ChEBI" id="CHEBI:57856"/>
        <dbReference type="ChEBI" id="CHEBI:59789"/>
        <dbReference type="ChEBI" id="CHEBI:90615"/>
        <dbReference type="ChEBI" id="CHEBI:90616"/>
        <dbReference type="EC" id="2.1.1.72"/>
    </reaction>
</comment>
<keyword evidence="3 11" id="KW-0489">Methyltransferase</keyword>
<evidence type="ECO:0000259" key="10">
    <source>
        <dbReference type="Pfam" id="PF02384"/>
    </source>
</evidence>
<keyword evidence="6" id="KW-0680">Restriction system</keyword>
<dbReference type="CDD" id="cd17283">
    <property type="entry name" value="RMtype1_S_Hpy180ORF7835P_TRD2-CR2_like"/>
    <property type="match status" value="1"/>
</dbReference>
<dbReference type="InterPro" id="IPR029063">
    <property type="entry name" value="SAM-dependent_MTases_sf"/>
</dbReference>
<dbReference type="GO" id="GO:0003677">
    <property type="term" value="F:DNA binding"/>
    <property type="evidence" value="ECO:0007669"/>
    <property type="project" value="UniProtKB-KW"/>
</dbReference>